<organism evidence="1">
    <name type="scientific">marine sediment metagenome</name>
    <dbReference type="NCBI Taxonomy" id="412755"/>
    <lineage>
        <taxon>unclassified sequences</taxon>
        <taxon>metagenomes</taxon>
        <taxon>ecological metagenomes</taxon>
    </lineage>
</organism>
<accession>A0A0F9NTM7</accession>
<name>A0A0F9NTM7_9ZZZZ</name>
<protein>
    <submittedName>
        <fullName evidence="1">Uncharacterized protein</fullName>
    </submittedName>
</protein>
<dbReference type="EMBL" id="LAZR01006424">
    <property type="protein sequence ID" value="KKM92215.1"/>
    <property type="molecule type" value="Genomic_DNA"/>
</dbReference>
<reference evidence="1" key="1">
    <citation type="journal article" date="2015" name="Nature">
        <title>Complex archaea that bridge the gap between prokaryotes and eukaryotes.</title>
        <authorList>
            <person name="Spang A."/>
            <person name="Saw J.H."/>
            <person name="Jorgensen S.L."/>
            <person name="Zaremba-Niedzwiedzka K."/>
            <person name="Martijn J."/>
            <person name="Lind A.E."/>
            <person name="van Eijk R."/>
            <person name="Schleper C."/>
            <person name="Guy L."/>
            <person name="Ettema T.J."/>
        </authorList>
    </citation>
    <scope>NUCLEOTIDE SEQUENCE</scope>
</reference>
<comment type="caution">
    <text evidence="1">The sequence shown here is derived from an EMBL/GenBank/DDBJ whole genome shotgun (WGS) entry which is preliminary data.</text>
</comment>
<gene>
    <name evidence="1" type="ORF">LCGC14_1220710</name>
</gene>
<evidence type="ECO:0000313" key="1">
    <source>
        <dbReference type="EMBL" id="KKM92215.1"/>
    </source>
</evidence>
<proteinExistence type="predicted"/>
<sequence>MWQTLLQQPFVAERPSAELYSETAVADASGLSLTPAKDAYLAITLSGFTTGSGTVTVTGLDEGGSATSDVLTFAGNGRRLGAQLFSSITRIQTSGLADEAAVGTVLVQAVTSMGELIMGLTVTGPIYGRLTRPKESVEVTVAGGATKRFAVLYVAPDADVEVGDKLTYSSTTWEIQEIDPKYKRHGAVRHIQLRLTEYKSPAG</sequence>
<dbReference type="AlphaFoldDB" id="A0A0F9NTM7"/>